<dbReference type="EMBL" id="CADCTG010000373">
    <property type="protein sequence ID" value="CAA9290873.1"/>
    <property type="molecule type" value="Genomic_DNA"/>
</dbReference>
<protein>
    <submittedName>
        <fullName evidence="2">Uncharacterized protein</fullName>
    </submittedName>
</protein>
<evidence type="ECO:0000256" key="1">
    <source>
        <dbReference type="SAM" id="MobiDB-lite"/>
    </source>
</evidence>
<gene>
    <name evidence="2" type="ORF">AVDCRST_MAG08-4573</name>
</gene>
<proteinExistence type="predicted"/>
<organism evidence="2">
    <name type="scientific">uncultured Acetobacteraceae bacterium</name>
    <dbReference type="NCBI Taxonomy" id="169975"/>
    <lineage>
        <taxon>Bacteria</taxon>
        <taxon>Pseudomonadati</taxon>
        <taxon>Pseudomonadota</taxon>
        <taxon>Alphaproteobacteria</taxon>
        <taxon>Acetobacterales</taxon>
        <taxon>Acetobacteraceae</taxon>
        <taxon>environmental samples</taxon>
    </lineage>
</organism>
<name>A0A6J4JYM7_9PROT</name>
<evidence type="ECO:0000313" key="2">
    <source>
        <dbReference type="EMBL" id="CAA9290873.1"/>
    </source>
</evidence>
<reference evidence="2" key="1">
    <citation type="submission" date="2020-02" db="EMBL/GenBank/DDBJ databases">
        <authorList>
            <person name="Meier V. D."/>
        </authorList>
    </citation>
    <scope>NUCLEOTIDE SEQUENCE</scope>
    <source>
        <strain evidence="2">AVDCRST_MAG08</strain>
    </source>
</reference>
<dbReference type="AlphaFoldDB" id="A0A6J4JYM7"/>
<sequence length="83" mass="9091">MEAVAAALGSPRHARTRAGTAPARQDGTFSRENFRYDREGGVCFCLAGKMLSTRGSVLNDDRMYWSSIHLRLRGLPPEAAVLP</sequence>
<accession>A0A6J4JYM7</accession>
<feature type="region of interest" description="Disordered" evidence="1">
    <location>
        <begin position="1"/>
        <end position="26"/>
    </location>
</feature>